<sequence length="63" mass="7770">MRKRSYMYQKFIFFYPTHFITTKNYNNRALKTRIFTNDDNIGLKYTKIESFLQHRINQNVAQT</sequence>
<proteinExistence type="predicted"/>
<dbReference type="Proteomes" id="UP000245870">
    <property type="component" value="Unassembled WGS sequence"/>
</dbReference>
<dbReference type="EMBL" id="QENY01000018">
    <property type="protein sequence ID" value="PVX50151.1"/>
    <property type="molecule type" value="Genomic_DNA"/>
</dbReference>
<accession>A0A2U0U1J6</accession>
<comment type="caution">
    <text evidence="1">The sequence shown here is derived from an EMBL/GenBank/DDBJ whole genome shotgun (WGS) entry which is preliminary data.</text>
</comment>
<keyword evidence="2" id="KW-1185">Reference proteome</keyword>
<evidence type="ECO:0000313" key="2">
    <source>
        <dbReference type="Proteomes" id="UP000245870"/>
    </source>
</evidence>
<name>A0A2U0U1J6_9BACT</name>
<reference evidence="1 2" key="1">
    <citation type="submission" date="2018-05" db="EMBL/GenBank/DDBJ databases">
        <title>Genomic Encyclopedia of Type Strains, Phase IV (KMG-IV): sequencing the most valuable type-strain genomes for metagenomic binning, comparative biology and taxonomic classification.</title>
        <authorList>
            <person name="Goeker M."/>
        </authorList>
    </citation>
    <scope>NUCLEOTIDE SEQUENCE [LARGE SCALE GENOMIC DNA]</scope>
    <source>
        <strain evidence="1 2">DSM 100333</strain>
    </source>
</reference>
<dbReference type="AlphaFoldDB" id="A0A2U0U1J6"/>
<organism evidence="1 2">
    <name type="scientific">Hallella colorans</name>
    <dbReference type="NCBI Taxonomy" id="1703337"/>
    <lineage>
        <taxon>Bacteria</taxon>
        <taxon>Pseudomonadati</taxon>
        <taxon>Bacteroidota</taxon>
        <taxon>Bacteroidia</taxon>
        <taxon>Bacteroidales</taxon>
        <taxon>Prevotellaceae</taxon>
        <taxon>Hallella</taxon>
    </lineage>
</organism>
<evidence type="ECO:0000313" key="1">
    <source>
        <dbReference type="EMBL" id="PVX50151.1"/>
    </source>
</evidence>
<gene>
    <name evidence="1" type="ORF">C7379_11833</name>
</gene>
<protein>
    <submittedName>
        <fullName evidence="1">Uncharacterized protein</fullName>
    </submittedName>
</protein>